<name>A0A0M6XWA9_9HYPH</name>
<evidence type="ECO:0000259" key="2">
    <source>
        <dbReference type="Pfam" id="PF07171"/>
    </source>
</evidence>
<dbReference type="GO" id="GO:0046872">
    <property type="term" value="F:metal ion binding"/>
    <property type="evidence" value="ECO:0007669"/>
    <property type="project" value="UniProtKB-KW"/>
</dbReference>
<dbReference type="PIRSF" id="PIRSF012702">
    <property type="entry name" value="UCP012702"/>
    <property type="match status" value="1"/>
</dbReference>
<comment type="cofactor">
    <cofactor evidence="1">
        <name>Zn(2+)</name>
        <dbReference type="ChEBI" id="CHEBI:29105"/>
    </cofactor>
    <text evidence="1">Binds 1 zinc ion per subunit.</text>
</comment>
<protein>
    <recommendedName>
        <fullName evidence="1">Microcystinase C</fullName>
        <shortName evidence="1">MlrC</shortName>
    </recommendedName>
</protein>
<evidence type="ECO:0000259" key="3">
    <source>
        <dbReference type="Pfam" id="PF07364"/>
    </source>
</evidence>
<keyword evidence="1" id="KW-0645">Protease</keyword>
<keyword evidence="1" id="KW-0378">Hydrolase</keyword>
<sequence length="478" mass="51084">MKIAVGGIHTECSTYSPVQQTVSDFTVTRGKDLLAQAGVDGGRFPDVTFCPLFHARSIPGGPVSADCYASFKSAFLAELEAETPCDGVLLIMHGAMHVIGLSDAEGDWISAVRQLVGPQVPIAVSYDLHGNVTQTIVDQIDIFCAYRTAPHIDVTETHRRAAANLVDQLGGGPKRYVAWAPVPVLLPGEQTSTEDEPAKSLYATLPVFDQRSAVSDANLMVGYVWADTARATAAAVVTGTDLDAIQQAASEIAAQYWSARQDFEFGVPTKPLELCLDDAATESSSPLILADSGDNPTGGGVGDRSDVLAAWLERGLTGGVFAGIADPVSVDKLWALPDGSSSHLTIGGALGSDCKVVSTEAVLLSKLGREQDCNREVLTRIAGNLVILTEHRRPFHQLEDFRRFAIEPSTARFLIVKSGYLSPELAPIANPARMALTDGAVNQDIEALTNQHRPVPSYPFQRTFDWNPVTSLSRRASS</sequence>
<dbReference type="GO" id="GO:0008237">
    <property type="term" value="F:metallopeptidase activity"/>
    <property type="evidence" value="ECO:0007669"/>
    <property type="project" value="UniProtKB-KW"/>
</dbReference>
<evidence type="ECO:0000313" key="5">
    <source>
        <dbReference type="Proteomes" id="UP000048926"/>
    </source>
</evidence>
<accession>A0A0M6XWA9</accession>
<dbReference type="GO" id="GO:0006508">
    <property type="term" value="P:proteolysis"/>
    <property type="evidence" value="ECO:0007669"/>
    <property type="project" value="UniProtKB-KW"/>
</dbReference>
<dbReference type="EMBL" id="CXST01000001">
    <property type="protein sequence ID" value="CTQ42131.1"/>
    <property type="molecule type" value="Genomic_DNA"/>
</dbReference>
<dbReference type="Pfam" id="PF07171">
    <property type="entry name" value="MlrC_C"/>
    <property type="match status" value="1"/>
</dbReference>
<dbReference type="InterPro" id="IPR015995">
    <property type="entry name" value="MlrC_N"/>
</dbReference>
<feature type="domain" description="Microcystin LR degradation protein MlrC N-terminal" evidence="3">
    <location>
        <begin position="2"/>
        <end position="279"/>
    </location>
</feature>
<keyword evidence="1" id="KW-0482">Metalloprotease</keyword>
<organism evidence="4 5">
    <name type="scientific">Roseibium aggregatum</name>
    <dbReference type="NCBI Taxonomy" id="187304"/>
    <lineage>
        <taxon>Bacteria</taxon>
        <taxon>Pseudomonadati</taxon>
        <taxon>Pseudomonadota</taxon>
        <taxon>Alphaproteobacteria</taxon>
        <taxon>Hyphomicrobiales</taxon>
        <taxon>Stappiaceae</taxon>
        <taxon>Roseibium</taxon>
    </lineage>
</organism>
<feature type="domain" description="Microcystin LR degradation protein MlrC C-terminal" evidence="2">
    <location>
        <begin position="289"/>
        <end position="451"/>
    </location>
</feature>
<dbReference type="RefSeq" id="WP_055654091.1">
    <property type="nucleotide sequence ID" value="NZ_CXST01000001.1"/>
</dbReference>
<evidence type="ECO:0000313" key="4">
    <source>
        <dbReference type="EMBL" id="CTQ42131.1"/>
    </source>
</evidence>
<dbReference type="AlphaFoldDB" id="A0A0M6XWA9"/>
<proteinExistence type="inferred from homology"/>
<dbReference type="Pfam" id="PF07364">
    <property type="entry name" value="DUF1485"/>
    <property type="match status" value="1"/>
</dbReference>
<keyword evidence="5" id="KW-1185">Reference proteome</keyword>
<keyword evidence="1" id="KW-0479">Metal-binding</keyword>
<reference evidence="5" key="1">
    <citation type="submission" date="2015-07" db="EMBL/GenBank/DDBJ databases">
        <authorList>
            <person name="Rodrigo-Torres Lidia"/>
            <person name="Arahal R.David."/>
        </authorList>
    </citation>
    <scope>NUCLEOTIDE SEQUENCE [LARGE SCALE GENOMIC DNA]</scope>
    <source>
        <strain evidence="5">CECT 4801</strain>
    </source>
</reference>
<comment type="similarity">
    <text evidence="1">Belongs to the peptidase M81 family.</text>
</comment>
<dbReference type="Proteomes" id="UP000048926">
    <property type="component" value="Unassembled WGS sequence"/>
</dbReference>
<evidence type="ECO:0000256" key="1">
    <source>
        <dbReference type="PIRNR" id="PIRNR012702"/>
    </source>
</evidence>
<dbReference type="STRING" id="187304.B0E33_27320"/>
<dbReference type="OrthoDB" id="9782658at2"/>
<dbReference type="InterPro" id="IPR009197">
    <property type="entry name" value="MlrC"/>
</dbReference>
<dbReference type="InterPro" id="IPR010799">
    <property type="entry name" value="MlrC_C"/>
</dbReference>
<gene>
    <name evidence="4" type="ORF">LAL4801_00554</name>
</gene>
<comment type="function">
    <text evidence="1">Involved in peptidolytic degradation of cyclic heptapeptide hepatotoxin microcystin (MC).</text>
</comment>